<name>A0AAE1B905_9GAST</name>
<evidence type="ECO:0000313" key="2">
    <source>
        <dbReference type="Proteomes" id="UP001283361"/>
    </source>
</evidence>
<gene>
    <name evidence="1" type="ORF">RRG08_033921</name>
</gene>
<dbReference type="AlphaFoldDB" id="A0AAE1B905"/>
<proteinExistence type="predicted"/>
<dbReference type="Proteomes" id="UP001283361">
    <property type="component" value="Unassembled WGS sequence"/>
</dbReference>
<sequence>MSVAEHYDEIPKNSRVVFDWDNTLKIVNKRTKKIECSVQPSFLQKLITEKTCQLYIISAIRPSKMNMDTLLMEVDRLGIRKFFCPFWQSEQQYQLNGPHEGQAPSAVNKKLCTHESHSEVIKGKLDTYVRWGNIIICGYDKAEVFLELLDAEKTHHIKTPIQILQPLALTSKAQITTQQRISLESQVEDAADGLFEDGGKLDTKVDSAQMPETSKVRPVIFFDDEEVNILNFRTIIKDSLCIWIH</sequence>
<accession>A0AAE1B905</accession>
<protein>
    <submittedName>
        <fullName evidence="1">Uncharacterized protein</fullName>
    </submittedName>
</protein>
<comment type="caution">
    <text evidence="1">The sequence shown here is derived from an EMBL/GenBank/DDBJ whole genome shotgun (WGS) entry which is preliminary data.</text>
</comment>
<evidence type="ECO:0000313" key="1">
    <source>
        <dbReference type="EMBL" id="KAK3801738.1"/>
    </source>
</evidence>
<dbReference type="EMBL" id="JAWDGP010000286">
    <property type="protein sequence ID" value="KAK3801738.1"/>
    <property type="molecule type" value="Genomic_DNA"/>
</dbReference>
<reference evidence="1" key="1">
    <citation type="journal article" date="2023" name="G3 (Bethesda)">
        <title>A reference genome for the long-term kleptoplast-retaining sea slug Elysia crispata morphotype clarki.</title>
        <authorList>
            <person name="Eastman K.E."/>
            <person name="Pendleton A.L."/>
            <person name="Shaikh M.A."/>
            <person name="Suttiyut T."/>
            <person name="Ogas R."/>
            <person name="Tomko P."/>
            <person name="Gavelis G."/>
            <person name="Widhalm J.R."/>
            <person name="Wisecaver J.H."/>
        </authorList>
    </citation>
    <scope>NUCLEOTIDE SEQUENCE</scope>
    <source>
        <strain evidence="1">ECLA1</strain>
    </source>
</reference>
<keyword evidence="2" id="KW-1185">Reference proteome</keyword>
<organism evidence="1 2">
    <name type="scientific">Elysia crispata</name>
    <name type="common">lettuce slug</name>
    <dbReference type="NCBI Taxonomy" id="231223"/>
    <lineage>
        <taxon>Eukaryota</taxon>
        <taxon>Metazoa</taxon>
        <taxon>Spiralia</taxon>
        <taxon>Lophotrochozoa</taxon>
        <taxon>Mollusca</taxon>
        <taxon>Gastropoda</taxon>
        <taxon>Heterobranchia</taxon>
        <taxon>Euthyneura</taxon>
        <taxon>Panpulmonata</taxon>
        <taxon>Sacoglossa</taxon>
        <taxon>Placobranchoidea</taxon>
        <taxon>Plakobranchidae</taxon>
        <taxon>Elysia</taxon>
    </lineage>
</organism>